<dbReference type="OrthoDB" id="5946233at2759"/>
<reference evidence="1 2" key="1">
    <citation type="submission" date="2016-06" db="EMBL/GenBank/DDBJ databases">
        <title>Comparative genomics of the ectomycorrhizal sister species Rhizopogon vinicolor and Rhizopogon vesiculosus (Basidiomycota: Boletales) reveals a divergence of the mating type B locus.</title>
        <authorList>
            <consortium name="DOE Joint Genome Institute"/>
            <person name="Mujic A.B."/>
            <person name="Kuo A."/>
            <person name="Tritt A."/>
            <person name="Lipzen A."/>
            <person name="Chen C."/>
            <person name="Johnson J."/>
            <person name="Sharma A."/>
            <person name="Barry K."/>
            <person name="Grigoriev I.V."/>
            <person name="Spatafora J.W."/>
        </authorList>
    </citation>
    <scope>NUCLEOTIDE SEQUENCE [LARGE SCALE GENOMIC DNA]</scope>
    <source>
        <strain evidence="1 2">AM-OR11-026</strain>
    </source>
</reference>
<feature type="non-terminal residue" evidence="1">
    <location>
        <position position="84"/>
    </location>
</feature>
<dbReference type="STRING" id="1314800.A0A1B7MEJ2"/>
<evidence type="ECO:0000313" key="2">
    <source>
        <dbReference type="Proteomes" id="UP000092154"/>
    </source>
</evidence>
<keyword evidence="2" id="KW-1185">Reference proteome</keyword>
<gene>
    <name evidence="1" type="ORF">K503DRAFT_134965</name>
</gene>
<sequence length="84" mass="10245">MIRHHLDPALDGKLQHRWMRKHQNIKPEIMWSVFRRDFAPGFETILEEGITIGIYDVHNTLQNYVFRWLAIPWLQAELHAWVRR</sequence>
<evidence type="ECO:0000313" key="1">
    <source>
        <dbReference type="EMBL" id="OAX30998.1"/>
    </source>
</evidence>
<dbReference type="Proteomes" id="UP000092154">
    <property type="component" value="Unassembled WGS sequence"/>
</dbReference>
<accession>A0A1B7MEJ2</accession>
<dbReference type="InParanoid" id="A0A1B7MEJ2"/>
<dbReference type="AlphaFoldDB" id="A0A1B7MEJ2"/>
<organism evidence="1 2">
    <name type="scientific">Rhizopogon vinicolor AM-OR11-026</name>
    <dbReference type="NCBI Taxonomy" id="1314800"/>
    <lineage>
        <taxon>Eukaryota</taxon>
        <taxon>Fungi</taxon>
        <taxon>Dikarya</taxon>
        <taxon>Basidiomycota</taxon>
        <taxon>Agaricomycotina</taxon>
        <taxon>Agaricomycetes</taxon>
        <taxon>Agaricomycetidae</taxon>
        <taxon>Boletales</taxon>
        <taxon>Suillineae</taxon>
        <taxon>Rhizopogonaceae</taxon>
        <taxon>Rhizopogon</taxon>
    </lineage>
</organism>
<dbReference type="EMBL" id="KV449685">
    <property type="protein sequence ID" value="OAX30998.1"/>
    <property type="molecule type" value="Genomic_DNA"/>
</dbReference>
<protein>
    <submittedName>
        <fullName evidence="1">Uncharacterized protein</fullName>
    </submittedName>
</protein>
<name>A0A1B7MEJ2_9AGAM</name>
<proteinExistence type="predicted"/>